<evidence type="ECO:0000256" key="4">
    <source>
        <dbReference type="ARBA" id="ARBA00023163"/>
    </source>
</evidence>
<comment type="caution">
    <text evidence="7">The sequence shown here is derived from an EMBL/GenBank/DDBJ whole genome shotgun (WGS) entry which is preliminary data.</text>
</comment>
<dbReference type="NCBIfam" id="TIGR02937">
    <property type="entry name" value="sigma70-ECF"/>
    <property type="match status" value="1"/>
</dbReference>
<proteinExistence type="inferred from homology"/>
<dbReference type="OrthoDB" id="9782108at2"/>
<dbReference type="GO" id="GO:0016987">
    <property type="term" value="F:sigma factor activity"/>
    <property type="evidence" value="ECO:0007669"/>
    <property type="project" value="UniProtKB-KW"/>
</dbReference>
<reference evidence="8" key="1">
    <citation type="submission" date="2017-11" db="EMBL/GenBank/DDBJ databases">
        <title>The draft genome sequence of Chromatocurvus sp. F02.</title>
        <authorList>
            <person name="Du Z.-J."/>
            <person name="Chang Y.-Q."/>
        </authorList>
    </citation>
    <scope>NUCLEOTIDE SEQUENCE [LARGE SCALE GENOMIC DNA]</scope>
    <source>
        <strain evidence="8">F02</strain>
    </source>
</reference>
<dbReference type="PANTHER" id="PTHR43133">
    <property type="entry name" value="RNA POLYMERASE ECF-TYPE SIGMA FACTO"/>
    <property type="match status" value="1"/>
</dbReference>
<evidence type="ECO:0000259" key="5">
    <source>
        <dbReference type="Pfam" id="PF04542"/>
    </source>
</evidence>
<dbReference type="Pfam" id="PF04542">
    <property type="entry name" value="Sigma70_r2"/>
    <property type="match status" value="1"/>
</dbReference>
<evidence type="ECO:0000313" key="8">
    <source>
        <dbReference type="Proteomes" id="UP000234845"/>
    </source>
</evidence>
<protein>
    <submittedName>
        <fullName evidence="7">RNA polymerase subunit sigma-70</fullName>
    </submittedName>
</protein>
<dbReference type="EMBL" id="PKLZ01000018">
    <property type="protein sequence ID" value="PLW81036.1"/>
    <property type="molecule type" value="Genomic_DNA"/>
</dbReference>
<feature type="domain" description="RNA polymerase sigma factor 70 region 4 type 2" evidence="6">
    <location>
        <begin position="149"/>
        <end position="200"/>
    </location>
</feature>
<evidence type="ECO:0000256" key="3">
    <source>
        <dbReference type="ARBA" id="ARBA00023082"/>
    </source>
</evidence>
<accession>A0A2N5XY11</accession>
<dbReference type="Pfam" id="PF08281">
    <property type="entry name" value="Sigma70_r4_2"/>
    <property type="match status" value="1"/>
</dbReference>
<name>A0A2N5XY11_9GAMM</name>
<dbReference type="PANTHER" id="PTHR43133:SF53">
    <property type="entry name" value="ECF RNA POLYMERASE SIGMA-E FACTOR"/>
    <property type="match status" value="1"/>
</dbReference>
<dbReference type="InterPro" id="IPR007627">
    <property type="entry name" value="RNA_pol_sigma70_r2"/>
</dbReference>
<feature type="domain" description="RNA polymerase sigma-70 region 2" evidence="5">
    <location>
        <begin position="34"/>
        <end position="100"/>
    </location>
</feature>
<organism evidence="7 8">
    <name type="scientific">Kineobactrum sediminis</name>
    <dbReference type="NCBI Taxonomy" id="1905677"/>
    <lineage>
        <taxon>Bacteria</taxon>
        <taxon>Pseudomonadati</taxon>
        <taxon>Pseudomonadota</taxon>
        <taxon>Gammaproteobacteria</taxon>
        <taxon>Cellvibrionales</taxon>
        <taxon>Halieaceae</taxon>
        <taxon>Kineobactrum</taxon>
    </lineage>
</organism>
<dbReference type="InterPro" id="IPR014284">
    <property type="entry name" value="RNA_pol_sigma-70_dom"/>
</dbReference>
<dbReference type="InterPro" id="IPR013249">
    <property type="entry name" value="RNA_pol_sigma70_r4_t2"/>
</dbReference>
<comment type="similarity">
    <text evidence="1">Belongs to the sigma-70 factor family. ECF subfamily.</text>
</comment>
<dbReference type="InterPro" id="IPR013325">
    <property type="entry name" value="RNA_pol_sigma_r2"/>
</dbReference>
<dbReference type="GO" id="GO:0003677">
    <property type="term" value="F:DNA binding"/>
    <property type="evidence" value="ECO:0007669"/>
    <property type="project" value="InterPro"/>
</dbReference>
<evidence type="ECO:0000256" key="1">
    <source>
        <dbReference type="ARBA" id="ARBA00010641"/>
    </source>
</evidence>
<dbReference type="Proteomes" id="UP000234845">
    <property type="component" value="Unassembled WGS sequence"/>
</dbReference>
<dbReference type="InterPro" id="IPR039425">
    <property type="entry name" value="RNA_pol_sigma-70-like"/>
</dbReference>
<dbReference type="SUPFAM" id="SSF88659">
    <property type="entry name" value="Sigma3 and sigma4 domains of RNA polymerase sigma factors"/>
    <property type="match status" value="1"/>
</dbReference>
<dbReference type="AlphaFoldDB" id="A0A2N5XY11"/>
<evidence type="ECO:0000259" key="6">
    <source>
        <dbReference type="Pfam" id="PF08281"/>
    </source>
</evidence>
<keyword evidence="2" id="KW-0805">Transcription regulation</keyword>
<dbReference type="Gene3D" id="1.10.10.10">
    <property type="entry name" value="Winged helix-like DNA-binding domain superfamily/Winged helix DNA-binding domain"/>
    <property type="match status" value="1"/>
</dbReference>
<dbReference type="SUPFAM" id="SSF88946">
    <property type="entry name" value="Sigma2 domain of RNA polymerase sigma factors"/>
    <property type="match status" value="1"/>
</dbReference>
<keyword evidence="8" id="KW-1185">Reference proteome</keyword>
<keyword evidence="3" id="KW-0731">Sigma factor</keyword>
<evidence type="ECO:0000313" key="7">
    <source>
        <dbReference type="EMBL" id="PLW81036.1"/>
    </source>
</evidence>
<sequence length="214" mass="23943">MACGTLPVCNRDINVEAETLSRLRSGEDGVFSELVREHHRALTALAATVVGVSEAEEVVQNAWLKAHGAIAGFEGRSAIRTWLSRIVINEARMQLRSRKREVFLEDQVSSEGQDPLGDWFNEDGRWRSPPVSWSYDSPEALLMGVDLSGCLDDLLARMPANQRSMLEMRDTSELPFDEICNTLTLSASNARVLLHRARAQVFKLVNHYQETGEC</sequence>
<evidence type="ECO:0000256" key="2">
    <source>
        <dbReference type="ARBA" id="ARBA00023015"/>
    </source>
</evidence>
<dbReference type="InterPro" id="IPR036388">
    <property type="entry name" value="WH-like_DNA-bd_sf"/>
</dbReference>
<keyword evidence="4" id="KW-0804">Transcription</keyword>
<gene>
    <name evidence="7" type="ORF">CWI75_17835</name>
</gene>
<dbReference type="GO" id="GO:0006352">
    <property type="term" value="P:DNA-templated transcription initiation"/>
    <property type="evidence" value="ECO:0007669"/>
    <property type="project" value="InterPro"/>
</dbReference>
<dbReference type="Gene3D" id="1.10.1740.10">
    <property type="match status" value="1"/>
</dbReference>
<dbReference type="InterPro" id="IPR013324">
    <property type="entry name" value="RNA_pol_sigma_r3/r4-like"/>
</dbReference>